<protein>
    <submittedName>
        <fullName evidence="3">DedA family protein</fullName>
    </submittedName>
</protein>
<dbReference type="InterPro" id="IPR051311">
    <property type="entry name" value="DedA_domain"/>
</dbReference>
<evidence type="ECO:0000256" key="1">
    <source>
        <dbReference type="SAM" id="Phobius"/>
    </source>
</evidence>
<evidence type="ECO:0000259" key="2">
    <source>
        <dbReference type="Pfam" id="PF09335"/>
    </source>
</evidence>
<gene>
    <name evidence="3" type="ORF">JF547_15185</name>
</gene>
<evidence type="ECO:0000313" key="4">
    <source>
        <dbReference type="Proteomes" id="UP000664405"/>
    </source>
</evidence>
<name>A0A8I1M9D8_9PROT</name>
<feature type="transmembrane region" description="Helical" evidence="1">
    <location>
        <begin position="92"/>
        <end position="114"/>
    </location>
</feature>
<keyword evidence="1" id="KW-0812">Transmembrane</keyword>
<keyword evidence="1" id="KW-1133">Transmembrane helix</keyword>
<sequence>MTTDIALFAGLFFSALTSATILPGTSEAALGALVAKGDHAVWLLVMIATAGNVIGSIINWALGLYIDRFRDRRWFPVSGAALDRAARWFSKYGLWSLLLAWLPIIGDPLTLFAGVMRVRFIPFLILVTIGKAARYAMIAGGASALASMLS</sequence>
<organism evidence="3 4">
    <name type="scientific">Thalassospira povalilytica</name>
    <dbReference type="NCBI Taxonomy" id="732237"/>
    <lineage>
        <taxon>Bacteria</taxon>
        <taxon>Pseudomonadati</taxon>
        <taxon>Pseudomonadota</taxon>
        <taxon>Alphaproteobacteria</taxon>
        <taxon>Rhodospirillales</taxon>
        <taxon>Thalassospiraceae</taxon>
        <taxon>Thalassospira</taxon>
    </lineage>
</organism>
<dbReference type="AlphaFoldDB" id="A0A8I1M9D8"/>
<dbReference type="Pfam" id="PF09335">
    <property type="entry name" value="VTT_dom"/>
    <property type="match status" value="1"/>
</dbReference>
<evidence type="ECO:0000313" key="3">
    <source>
        <dbReference type="EMBL" id="MBN8197810.1"/>
    </source>
</evidence>
<dbReference type="EMBL" id="JAEKJW010000003">
    <property type="protein sequence ID" value="MBN8197810.1"/>
    <property type="molecule type" value="Genomic_DNA"/>
</dbReference>
<dbReference type="PANTHER" id="PTHR42709:SF4">
    <property type="entry name" value="INNER MEMBRANE PROTEIN YQAA"/>
    <property type="match status" value="1"/>
</dbReference>
<dbReference type="PANTHER" id="PTHR42709">
    <property type="entry name" value="ALKALINE PHOSPHATASE LIKE PROTEIN"/>
    <property type="match status" value="1"/>
</dbReference>
<proteinExistence type="predicted"/>
<dbReference type="Proteomes" id="UP000664405">
    <property type="component" value="Unassembled WGS sequence"/>
</dbReference>
<keyword evidence="1" id="KW-0472">Membrane</keyword>
<accession>A0A8I1M9D8</accession>
<comment type="caution">
    <text evidence="3">The sequence shown here is derived from an EMBL/GenBank/DDBJ whole genome shotgun (WGS) entry which is preliminary data.</text>
</comment>
<dbReference type="RefSeq" id="WP_114113445.1">
    <property type="nucleotide sequence ID" value="NZ_JAEKJW010000003.1"/>
</dbReference>
<dbReference type="InterPro" id="IPR032816">
    <property type="entry name" value="VTT_dom"/>
</dbReference>
<reference evidence="3" key="1">
    <citation type="submission" date="2020-12" db="EMBL/GenBank/DDBJ databases">
        <title>Oil enriched cultivation method for isolating marine PHA-producing bacteria.</title>
        <authorList>
            <person name="Zheng W."/>
            <person name="Yu S."/>
            <person name="Huang Y."/>
        </authorList>
    </citation>
    <scope>NUCLEOTIDE SEQUENCE</scope>
    <source>
        <strain evidence="3">SY-2-3</strain>
    </source>
</reference>
<feature type="transmembrane region" description="Helical" evidence="1">
    <location>
        <begin position="44"/>
        <end position="66"/>
    </location>
</feature>
<feature type="domain" description="VTT" evidence="2">
    <location>
        <begin position="29"/>
        <end position="137"/>
    </location>
</feature>